<gene>
    <name evidence="1" type="ORF">ACFQDL_31530</name>
</gene>
<comment type="caution">
    <text evidence="1">The sequence shown here is derived from an EMBL/GenBank/DDBJ whole genome shotgun (WGS) entry which is preliminary data.</text>
</comment>
<keyword evidence="2" id="KW-1185">Reference proteome</keyword>
<evidence type="ECO:0008006" key="3">
    <source>
        <dbReference type="Google" id="ProtNLM"/>
    </source>
</evidence>
<protein>
    <recommendedName>
        <fullName evidence="3">Conjugative transfer protein 345</fullName>
    </recommendedName>
</protein>
<reference evidence="2" key="1">
    <citation type="journal article" date="2019" name="Int. J. Syst. Evol. Microbiol.">
        <title>The Global Catalogue of Microorganisms (GCM) 10K type strain sequencing project: providing services to taxonomists for standard genome sequencing and annotation.</title>
        <authorList>
            <consortium name="The Broad Institute Genomics Platform"/>
            <consortium name="The Broad Institute Genome Sequencing Center for Infectious Disease"/>
            <person name="Wu L."/>
            <person name="Ma J."/>
        </authorList>
    </citation>
    <scope>NUCLEOTIDE SEQUENCE [LARGE SCALE GENOMIC DNA]</scope>
    <source>
        <strain evidence="2">NBRC 111756</strain>
    </source>
</reference>
<dbReference type="Proteomes" id="UP001596422">
    <property type="component" value="Unassembled WGS sequence"/>
</dbReference>
<name>A0ABW2A9B0_9GAMM</name>
<proteinExistence type="predicted"/>
<accession>A0ABW2A9B0</accession>
<organism evidence="1 2">
    <name type="scientific">Marinobacterium aestuariivivens</name>
    <dbReference type="NCBI Taxonomy" id="1698799"/>
    <lineage>
        <taxon>Bacteria</taxon>
        <taxon>Pseudomonadati</taxon>
        <taxon>Pseudomonadota</taxon>
        <taxon>Gammaproteobacteria</taxon>
        <taxon>Oceanospirillales</taxon>
        <taxon>Oceanospirillaceae</taxon>
        <taxon>Marinobacterium</taxon>
    </lineage>
</organism>
<evidence type="ECO:0000313" key="1">
    <source>
        <dbReference type="EMBL" id="MFC6674131.1"/>
    </source>
</evidence>
<evidence type="ECO:0000313" key="2">
    <source>
        <dbReference type="Proteomes" id="UP001596422"/>
    </source>
</evidence>
<dbReference type="EMBL" id="JBHSWE010000002">
    <property type="protein sequence ID" value="MFC6674131.1"/>
    <property type="molecule type" value="Genomic_DNA"/>
</dbReference>
<sequence length="105" mass="11264">MEIKTIALAATIGTLGGAATSHFMLESRHSSLDSRLQKSPPVVVVDFAKMAMNYPEGASTEQVEELMMQTNNAVIKLREAGYLVLDAGAVVAAPEDLYLPEDLGR</sequence>
<dbReference type="RefSeq" id="WP_379913809.1">
    <property type="nucleotide sequence ID" value="NZ_JBHSWE010000002.1"/>
</dbReference>